<evidence type="ECO:0008006" key="3">
    <source>
        <dbReference type="Google" id="ProtNLM"/>
    </source>
</evidence>
<keyword evidence="2" id="KW-1185">Reference proteome</keyword>
<comment type="caution">
    <text evidence="1">The sequence shown here is derived from an EMBL/GenBank/DDBJ whole genome shotgun (WGS) entry which is preliminary data.</text>
</comment>
<proteinExistence type="predicted"/>
<evidence type="ECO:0000313" key="1">
    <source>
        <dbReference type="EMBL" id="GFS00964.1"/>
    </source>
</evidence>
<accession>A0AAV4HSQ2</accession>
<sequence length="89" mass="10745">MTDSMERSLSSTYIRMLRKYPNIHWSSHTTNYELYGKHPRVHMIIAERRLRLAGHCYQHPKLSTQELYCGSLRTEHGDEEDQRQHMWTL</sequence>
<dbReference type="AlphaFoldDB" id="A0AAV4HSQ2"/>
<dbReference type="EMBL" id="BMAT01002195">
    <property type="protein sequence ID" value="GFS00964.1"/>
    <property type="molecule type" value="Genomic_DNA"/>
</dbReference>
<reference evidence="1 2" key="1">
    <citation type="journal article" date="2021" name="Elife">
        <title>Chloroplast acquisition without the gene transfer in kleptoplastic sea slugs, Plakobranchus ocellatus.</title>
        <authorList>
            <person name="Maeda T."/>
            <person name="Takahashi S."/>
            <person name="Yoshida T."/>
            <person name="Shimamura S."/>
            <person name="Takaki Y."/>
            <person name="Nagai Y."/>
            <person name="Toyoda A."/>
            <person name="Suzuki Y."/>
            <person name="Arimoto A."/>
            <person name="Ishii H."/>
            <person name="Satoh N."/>
            <person name="Nishiyama T."/>
            <person name="Hasebe M."/>
            <person name="Maruyama T."/>
            <person name="Minagawa J."/>
            <person name="Obokata J."/>
            <person name="Shigenobu S."/>
        </authorList>
    </citation>
    <scope>NUCLEOTIDE SEQUENCE [LARGE SCALE GENOMIC DNA]</scope>
</reference>
<gene>
    <name evidence="1" type="ORF">ElyMa_001084200</name>
</gene>
<dbReference type="Proteomes" id="UP000762676">
    <property type="component" value="Unassembled WGS sequence"/>
</dbReference>
<name>A0AAV4HSQ2_9GAST</name>
<evidence type="ECO:0000313" key="2">
    <source>
        <dbReference type="Proteomes" id="UP000762676"/>
    </source>
</evidence>
<organism evidence="1 2">
    <name type="scientific">Elysia marginata</name>
    <dbReference type="NCBI Taxonomy" id="1093978"/>
    <lineage>
        <taxon>Eukaryota</taxon>
        <taxon>Metazoa</taxon>
        <taxon>Spiralia</taxon>
        <taxon>Lophotrochozoa</taxon>
        <taxon>Mollusca</taxon>
        <taxon>Gastropoda</taxon>
        <taxon>Heterobranchia</taxon>
        <taxon>Euthyneura</taxon>
        <taxon>Panpulmonata</taxon>
        <taxon>Sacoglossa</taxon>
        <taxon>Placobranchoidea</taxon>
        <taxon>Plakobranchidae</taxon>
        <taxon>Elysia</taxon>
    </lineage>
</organism>
<protein>
    <recommendedName>
        <fullName evidence="3">PRELI/MSF1 domain-containing protein</fullName>
    </recommendedName>
</protein>